<dbReference type="PROSITE" id="PS50076">
    <property type="entry name" value="DNAJ_2"/>
    <property type="match status" value="1"/>
</dbReference>
<dbReference type="PANTHER" id="PTHR44360:SF1">
    <property type="entry name" value="DNAJ HOMOLOG SUBFAMILY B MEMBER 9"/>
    <property type="match status" value="1"/>
</dbReference>
<dbReference type="GO" id="GO:0036503">
    <property type="term" value="P:ERAD pathway"/>
    <property type="evidence" value="ECO:0007669"/>
    <property type="project" value="TreeGrafter"/>
</dbReference>
<dbReference type="GO" id="GO:0005783">
    <property type="term" value="C:endoplasmic reticulum"/>
    <property type="evidence" value="ECO:0007669"/>
    <property type="project" value="TreeGrafter"/>
</dbReference>
<evidence type="ECO:0000313" key="5">
    <source>
        <dbReference type="Proteomes" id="UP001178507"/>
    </source>
</evidence>
<dbReference type="GO" id="GO:0051087">
    <property type="term" value="F:protein-folding chaperone binding"/>
    <property type="evidence" value="ECO:0007669"/>
    <property type="project" value="TreeGrafter"/>
</dbReference>
<evidence type="ECO:0000256" key="1">
    <source>
        <dbReference type="ARBA" id="ARBA00023186"/>
    </source>
</evidence>
<dbReference type="InterPro" id="IPR036869">
    <property type="entry name" value="J_dom_sf"/>
</dbReference>
<reference evidence="4" key="1">
    <citation type="submission" date="2023-08" db="EMBL/GenBank/DDBJ databases">
        <authorList>
            <person name="Chen Y."/>
            <person name="Shah S."/>
            <person name="Dougan E. K."/>
            <person name="Thang M."/>
            <person name="Chan C."/>
        </authorList>
    </citation>
    <scope>NUCLEOTIDE SEQUENCE</scope>
</reference>
<comment type="caution">
    <text evidence="4">The sequence shown here is derived from an EMBL/GenBank/DDBJ whole genome shotgun (WGS) entry which is preliminary data.</text>
</comment>
<dbReference type="SMART" id="SM00271">
    <property type="entry name" value="DnaJ"/>
    <property type="match status" value="1"/>
</dbReference>
<evidence type="ECO:0000259" key="3">
    <source>
        <dbReference type="PROSITE" id="PS50076"/>
    </source>
</evidence>
<dbReference type="Gene3D" id="1.10.287.110">
    <property type="entry name" value="DnaJ domain"/>
    <property type="match status" value="1"/>
</dbReference>
<keyword evidence="5" id="KW-1185">Reference proteome</keyword>
<dbReference type="SUPFAM" id="SSF46565">
    <property type="entry name" value="Chaperone J-domain"/>
    <property type="match status" value="1"/>
</dbReference>
<gene>
    <name evidence="4" type="ORF">EVOR1521_LOCUS30176</name>
</gene>
<keyword evidence="1" id="KW-0143">Chaperone</keyword>
<proteinExistence type="predicted"/>
<feature type="coiled-coil region" evidence="2">
    <location>
        <begin position="259"/>
        <end position="320"/>
    </location>
</feature>
<dbReference type="CDD" id="cd06257">
    <property type="entry name" value="DnaJ"/>
    <property type="match status" value="1"/>
</dbReference>
<dbReference type="Proteomes" id="UP001178507">
    <property type="component" value="Unassembled WGS sequence"/>
</dbReference>
<organism evidence="4 5">
    <name type="scientific">Effrenium voratum</name>
    <dbReference type="NCBI Taxonomy" id="2562239"/>
    <lineage>
        <taxon>Eukaryota</taxon>
        <taxon>Sar</taxon>
        <taxon>Alveolata</taxon>
        <taxon>Dinophyceae</taxon>
        <taxon>Suessiales</taxon>
        <taxon>Symbiodiniaceae</taxon>
        <taxon>Effrenium</taxon>
    </lineage>
</organism>
<dbReference type="PROSITE" id="PS00636">
    <property type="entry name" value="DNAJ_1"/>
    <property type="match status" value="1"/>
</dbReference>
<name>A0AA36JMI2_9DINO</name>
<dbReference type="InterPro" id="IPR001623">
    <property type="entry name" value="DnaJ_domain"/>
</dbReference>
<accession>A0AA36JMI2</accession>
<dbReference type="AlphaFoldDB" id="A0AA36JMI2"/>
<dbReference type="EMBL" id="CAUJNA010003743">
    <property type="protein sequence ID" value="CAJ1408963.1"/>
    <property type="molecule type" value="Genomic_DNA"/>
</dbReference>
<dbReference type="GO" id="GO:0051787">
    <property type="term" value="F:misfolded protein binding"/>
    <property type="evidence" value="ECO:0007669"/>
    <property type="project" value="TreeGrafter"/>
</dbReference>
<dbReference type="PANTHER" id="PTHR44360">
    <property type="entry name" value="DNAJ HOMOLOG SUBFAMILY B MEMBER 9"/>
    <property type="match status" value="1"/>
</dbReference>
<evidence type="ECO:0000313" key="4">
    <source>
        <dbReference type="EMBL" id="CAJ1408963.1"/>
    </source>
</evidence>
<keyword evidence="2" id="KW-0175">Coiled coil</keyword>
<feature type="domain" description="J" evidence="3">
    <location>
        <begin position="199"/>
        <end position="261"/>
    </location>
</feature>
<sequence length="342" mass="37764">MKRLGPAALAPAICAKLGDCPAPSFQVAAKEALSLSASTASTSSAGEMTLRVLLQGDRWVSLHFHRSEDLNLKAGRFLEEHRLSSLVKAGLMHQLRQMVLMRQLSASVDVVDLLNRITFLNGQVQAMSLGPIQAWICECDIYSDLQADGEGEPGGERRLDVFEFLDRIEDYHPSHLVAWLQSRLVTIEEVAMPGLPFQDHYCKLEVSPDADAAAVRRAYRKLALVTHPDKPTGDRQRFEEISRAHEVLTDPALREVFDRERVQRATEELSLRARKLRLRPSTEVAKELGRDLEQLGGRAREALLAAVEALRQKVAELAAKEPQGDLLAGAAQPAGPLGSNFL</sequence>
<dbReference type="InterPro" id="IPR018253">
    <property type="entry name" value="DnaJ_domain_CS"/>
</dbReference>
<protein>
    <recommendedName>
        <fullName evidence="3">J domain-containing protein</fullName>
    </recommendedName>
</protein>
<dbReference type="InterPro" id="IPR051948">
    <property type="entry name" value="Hsp70_co-chaperone_J-domain"/>
</dbReference>
<evidence type="ECO:0000256" key="2">
    <source>
        <dbReference type="SAM" id="Coils"/>
    </source>
</evidence>
<dbReference type="Pfam" id="PF00226">
    <property type="entry name" value="DnaJ"/>
    <property type="match status" value="1"/>
</dbReference>